<feature type="binding site" evidence="5">
    <location>
        <position position="56"/>
    </location>
    <ligand>
        <name>Zn(2+)</name>
        <dbReference type="ChEBI" id="CHEBI:29105"/>
        <note>catalytic</note>
    </ligand>
</feature>
<keyword evidence="4 5" id="KW-0546">Nucleotide metabolism</keyword>
<dbReference type="Gene3D" id="3.20.20.140">
    <property type="entry name" value="Metal-dependent hydrolases"/>
    <property type="match status" value="1"/>
</dbReference>
<feature type="active site" description="Proton donor" evidence="5">
    <location>
        <position position="236"/>
    </location>
</feature>
<evidence type="ECO:0000256" key="3">
    <source>
        <dbReference type="ARBA" id="ARBA00022833"/>
    </source>
</evidence>
<evidence type="ECO:0000256" key="4">
    <source>
        <dbReference type="ARBA" id="ARBA00023080"/>
    </source>
</evidence>
<dbReference type="GO" id="GO:0006146">
    <property type="term" value="P:adenine catabolic process"/>
    <property type="evidence" value="ECO:0007669"/>
    <property type="project" value="UniProtKB-UniRule"/>
</dbReference>
<evidence type="ECO:0000259" key="6">
    <source>
        <dbReference type="Pfam" id="PF00962"/>
    </source>
</evidence>
<dbReference type="GO" id="GO:0008270">
    <property type="term" value="F:zinc ion binding"/>
    <property type="evidence" value="ECO:0007669"/>
    <property type="project" value="UniProtKB-UniRule"/>
</dbReference>
<dbReference type="GO" id="GO:0009117">
    <property type="term" value="P:nucleotide metabolic process"/>
    <property type="evidence" value="ECO:0007669"/>
    <property type="project" value="UniProtKB-KW"/>
</dbReference>
<dbReference type="PANTHER" id="PTHR43114:SF6">
    <property type="entry name" value="ADENINE DEAMINASE"/>
    <property type="match status" value="1"/>
</dbReference>
<feature type="binding site" evidence="5">
    <location>
        <position position="315"/>
    </location>
    <ligand>
        <name>substrate</name>
    </ligand>
</feature>
<sequence length="381" mass="40082">MDRPPRRPGQAARPARCAARRRRATFAAVPPPPEAILPLSPRLPDPALPKLELHCHLEGAAPPDLVRRLAARHGIDLSGLFTPAGGYAWSDFTSFIAAYDAAAQVFRTPEDFAELAETYLAASAAEGVIYTEVFLSPDYAARQGLGYADYVAGVAAGMDRAEAAHGIVGRIIPLVERHFGPDRARAAAEAAVNNPHPRVTGFGMAGDERMFDVAAFAPAFAIAAEAGLSLTAHAGEVCGADSVRATLDALPVRRIGHGVRAIEDPDLVRRLAADGIVLEVNPGSNVALGVFPSLAEHPLLRLRDAGVKVTISSDDPPFFATSMGREYAAVAETFKLDEAALLAFSRTAADAAFCDAATRAQLHARLDAFAPDPAGAPFPTS</sequence>
<keyword evidence="1 5" id="KW-0479">Metal-binding</keyword>
<dbReference type="EMBL" id="JADZLT010000050">
    <property type="protein sequence ID" value="MBH0238582.1"/>
    <property type="molecule type" value="Genomic_DNA"/>
</dbReference>
<keyword evidence="8" id="KW-1185">Reference proteome</keyword>
<dbReference type="InterPro" id="IPR028892">
    <property type="entry name" value="ADE"/>
</dbReference>
<reference evidence="7" key="1">
    <citation type="submission" date="2020-12" db="EMBL/GenBank/DDBJ databases">
        <title>Methylobrevis albus sp. nov., isolated from fresh water lack sediment.</title>
        <authorList>
            <person name="Zou Q."/>
        </authorList>
    </citation>
    <scope>NUCLEOTIDE SEQUENCE</scope>
    <source>
        <strain evidence="7">L22</strain>
    </source>
</reference>
<keyword evidence="2 5" id="KW-0378">Hydrolase</keyword>
<comment type="function">
    <text evidence="5">Catalyzes the hydrolytic deamination of adenine to hypoxanthine. Plays an important role in the purine salvage pathway and in nitrogen catabolism.</text>
</comment>
<comment type="similarity">
    <text evidence="5">Belongs to the metallo-dependent hydrolases superfamily. Adenosine and AMP deaminases family. Adenine deaminase type 2 subfamily.</text>
</comment>
<accession>A0A931MYM3</accession>
<evidence type="ECO:0000256" key="2">
    <source>
        <dbReference type="ARBA" id="ARBA00022801"/>
    </source>
</evidence>
<dbReference type="HAMAP" id="MF_01962">
    <property type="entry name" value="Adenine_deaminase"/>
    <property type="match status" value="1"/>
</dbReference>
<dbReference type="EC" id="3.5.4.2" evidence="5"/>
<dbReference type="AlphaFoldDB" id="A0A931MYM3"/>
<gene>
    <name evidence="7" type="ORF">I5731_12170</name>
</gene>
<evidence type="ECO:0000256" key="5">
    <source>
        <dbReference type="HAMAP-Rule" id="MF_01962"/>
    </source>
</evidence>
<feature type="binding site" evidence="5">
    <location>
        <position position="233"/>
    </location>
    <ligand>
        <name>Zn(2+)</name>
        <dbReference type="ChEBI" id="CHEBI:29105"/>
        <note>catalytic</note>
    </ligand>
</feature>
<feature type="site" description="Important for catalytic activity" evidence="5">
    <location>
        <position position="257"/>
    </location>
</feature>
<evidence type="ECO:0000256" key="1">
    <source>
        <dbReference type="ARBA" id="ARBA00022723"/>
    </source>
</evidence>
<dbReference type="InterPro" id="IPR006330">
    <property type="entry name" value="Ado/ade_deaminase"/>
</dbReference>
<evidence type="ECO:0000313" key="7">
    <source>
        <dbReference type="EMBL" id="MBH0238582.1"/>
    </source>
</evidence>
<dbReference type="InterPro" id="IPR001365">
    <property type="entry name" value="A_deaminase_dom"/>
</dbReference>
<comment type="caution">
    <text evidence="7">The sequence shown here is derived from an EMBL/GenBank/DDBJ whole genome shotgun (WGS) entry which is preliminary data.</text>
</comment>
<dbReference type="InterPro" id="IPR032466">
    <property type="entry name" value="Metal_Hydrolase"/>
</dbReference>
<dbReference type="GO" id="GO:0000034">
    <property type="term" value="F:adenine deaminase activity"/>
    <property type="evidence" value="ECO:0007669"/>
    <property type="project" value="UniProtKB-UniRule"/>
</dbReference>
<dbReference type="GO" id="GO:0043103">
    <property type="term" value="P:hypoxanthine salvage"/>
    <property type="evidence" value="ECO:0007669"/>
    <property type="project" value="UniProtKB-UniRule"/>
</dbReference>
<evidence type="ECO:0000313" key="8">
    <source>
        <dbReference type="Proteomes" id="UP000631694"/>
    </source>
</evidence>
<feature type="binding site" evidence="5">
    <location>
        <position position="314"/>
    </location>
    <ligand>
        <name>Zn(2+)</name>
        <dbReference type="ChEBI" id="CHEBI:29105"/>
        <note>catalytic</note>
    </ligand>
</feature>
<name>A0A931MYM3_9HYPH</name>
<dbReference type="PANTHER" id="PTHR43114">
    <property type="entry name" value="ADENINE DEAMINASE"/>
    <property type="match status" value="1"/>
</dbReference>
<feature type="binding site" evidence="5">
    <location>
        <position position="54"/>
    </location>
    <ligand>
        <name>Zn(2+)</name>
        <dbReference type="ChEBI" id="CHEBI:29105"/>
        <note>catalytic</note>
    </ligand>
</feature>
<comment type="catalytic activity">
    <reaction evidence="5">
        <text>adenine + H2O + H(+) = hypoxanthine + NH4(+)</text>
        <dbReference type="Rhea" id="RHEA:23688"/>
        <dbReference type="ChEBI" id="CHEBI:15377"/>
        <dbReference type="ChEBI" id="CHEBI:15378"/>
        <dbReference type="ChEBI" id="CHEBI:16708"/>
        <dbReference type="ChEBI" id="CHEBI:17368"/>
        <dbReference type="ChEBI" id="CHEBI:28938"/>
        <dbReference type="EC" id="3.5.4.2"/>
    </reaction>
</comment>
<dbReference type="Proteomes" id="UP000631694">
    <property type="component" value="Unassembled WGS sequence"/>
</dbReference>
<dbReference type="NCBIfam" id="NF006848">
    <property type="entry name" value="PRK09358.1-3"/>
    <property type="match status" value="1"/>
</dbReference>
<keyword evidence="3 5" id="KW-0862">Zinc</keyword>
<comment type="cofactor">
    <cofactor evidence="5">
        <name>Zn(2+)</name>
        <dbReference type="ChEBI" id="CHEBI:29105"/>
    </cofactor>
    <text evidence="5">Binds 1 zinc ion per subunit.</text>
</comment>
<dbReference type="NCBIfam" id="TIGR01430">
    <property type="entry name" value="aden_deam"/>
    <property type="match status" value="1"/>
</dbReference>
<dbReference type="Pfam" id="PF00962">
    <property type="entry name" value="A_deaminase"/>
    <property type="match status" value="1"/>
</dbReference>
<feature type="domain" description="Adenosine deaminase" evidence="6">
    <location>
        <begin position="49"/>
        <end position="367"/>
    </location>
</feature>
<proteinExistence type="inferred from homology"/>
<organism evidence="7 8">
    <name type="scientific">Methylobrevis albus</name>
    <dbReference type="NCBI Taxonomy" id="2793297"/>
    <lineage>
        <taxon>Bacteria</taxon>
        <taxon>Pseudomonadati</taxon>
        <taxon>Pseudomonadota</taxon>
        <taxon>Alphaproteobacteria</taxon>
        <taxon>Hyphomicrobiales</taxon>
        <taxon>Pleomorphomonadaceae</taxon>
        <taxon>Methylobrevis</taxon>
    </lineage>
</organism>
<dbReference type="SUPFAM" id="SSF51556">
    <property type="entry name" value="Metallo-dependent hydrolases"/>
    <property type="match status" value="1"/>
</dbReference>
<protein>
    <recommendedName>
        <fullName evidence="5">Adenine deaminase</fullName>
        <shortName evidence="5">ADE</shortName>
        <ecNumber evidence="5">3.5.4.2</ecNumber>
    </recommendedName>
    <alternativeName>
        <fullName evidence="5">Adenine aminohydrolase</fullName>
        <shortName evidence="5">AAH</shortName>
    </alternativeName>
</protein>